<dbReference type="Pfam" id="PF01370">
    <property type="entry name" value="Epimerase"/>
    <property type="match status" value="1"/>
</dbReference>
<protein>
    <submittedName>
        <fullName evidence="3">NAD(P)-dependent dehydrogenase (Short-subunit alcohol dehydrogenase family)</fullName>
    </submittedName>
</protein>
<dbReference type="Pfam" id="PF13561">
    <property type="entry name" value="adh_short_C2"/>
    <property type="match status" value="1"/>
</dbReference>
<dbReference type="AlphaFoldDB" id="A0A7Y9DSF7"/>
<comment type="caution">
    <text evidence="3">The sequence shown here is derived from an EMBL/GenBank/DDBJ whole genome shotgun (WGS) entry which is preliminary data.</text>
</comment>
<dbReference type="PANTHER" id="PTHR42760:SF40">
    <property type="entry name" value="3-OXOACYL-[ACYL-CARRIER-PROTEIN] REDUCTASE, CHLOROPLASTIC"/>
    <property type="match status" value="1"/>
</dbReference>
<accession>A0A7Y9DSF7</accession>
<dbReference type="InterPro" id="IPR036291">
    <property type="entry name" value="NAD(P)-bd_dom_sf"/>
</dbReference>
<evidence type="ECO:0000256" key="1">
    <source>
        <dbReference type="ARBA" id="ARBA00006484"/>
    </source>
</evidence>
<evidence type="ECO:0000313" key="4">
    <source>
        <dbReference type="Proteomes" id="UP000535890"/>
    </source>
</evidence>
<organism evidence="3 4">
    <name type="scientific">Actinomycetospora corticicola</name>
    <dbReference type="NCBI Taxonomy" id="663602"/>
    <lineage>
        <taxon>Bacteria</taxon>
        <taxon>Bacillati</taxon>
        <taxon>Actinomycetota</taxon>
        <taxon>Actinomycetes</taxon>
        <taxon>Pseudonocardiales</taxon>
        <taxon>Pseudonocardiaceae</taxon>
        <taxon>Actinomycetospora</taxon>
    </lineage>
</organism>
<reference evidence="3 4" key="1">
    <citation type="submission" date="2020-07" db="EMBL/GenBank/DDBJ databases">
        <title>Sequencing the genomes of 1000 actinobacteria strains.</title>
        <authorList>
            <person name="Klenk H.-P."/>
        </authorList>
    </citation>
    <scope>NUCLEOTIDE SEQUENCE [LARGE SCALE GENOMIC DNA]</scope>
    <source>
        <strain evidence="3 4">DSM 45772</strain>
    </source>
</reference>
<dbReference type="GO" id="GO:0016616">
    <property type="term" value="F:oxidoreductase activity, acting on the CH-OH group of donors, NAD or NADP as acceptor"/>
    <property type="evidence" value="ECO:0007669"/>
    <property type="project" value="TreeGrafter"/>
</dbReference>
<evidence type="ECO:0000313" key="3">
    <source>
        <dbReference type="EMBL" id="NYD34575.1"/>
    </source>
</evidence>
<sequence length="158" mass="15835">MTTSSVLVTGGTGSLGAVLCRRFRADGHVVVAADRSGTAAVPDGVHHRPLDVTDPASVEACLDAVEGLAPLSTVVLAHGVLLPAPGREAAGERMARTLEVNLAGAAPAAAPGDLLAQVPLGRYATPDDVVEAVSFLASDRAAYVTGTTLMVDGGVTAR</sequence>
<dbReference type="Proteomes" id="UP000535890">
    <property type="component" value="Unassembled WGS sequence"/>
</dbReference>
<keyword evidence="4" id="KW-1185">Reference proteome</keyword>
<dbReference type="SUPFAM" id="SSF51735">
    <property type="entry name" value="NAD(P)-binding Rossmann-fold domains"/>
    <property type="match status" value="1"/>
</dbReference>
<dbReference type="InterPro" id="IPR001509">
    <property type="entry name" value="Epimerase_deHydtase"/>
</dbReference>
<feature type="domain" description="NAD-dependent epimerase/dehydratase" evidence="2">
    <location>
        <begin position="6"/>
        <end position="64"/>
    </location>
</feature>
<comment type="similarity">
    <text evidence="1">Belongs to the short-chain dehydrogenases/reductases (SDR) family.</text>
</comment>
<dbReference type="EMBL" id="JACCBN010000001">
    <property type="protein sequence ID" value="NYD34575.1"/>
    <property type="molecule type" value="Genomic_DNA"/>
</dbReference>
<dbReference type="PRINTS" id="PR00081">
    <property type="entry name" value="GDHRDH"/>
</dbReference>
<gene>
    <name evidence="3" type="ORF">BJ983_000677</name>
</gene>
<dbReference type="Gene3D" id="3.40.50.720">
    <property type="entry name" value="NAD(P)-binding Rossmann-like Domain"/>
    <property type="match status" value="2"/>
</dbReference>
<name>A0A7Y9DSF7_9PSEU</name>
<dbReference type="GO" id="GO:0030497">
    <property type="term" value="P:fatty acid elongation"/>
    <property type="evidence" value="ECO:0007669"/>
    <property type="project" value="TreeGrafter"/>
</dbReference>
<proteinExistence type="inferred from homology"/>
<evidence type="ECO:0000259" key="2">
    <source>
        <dbReference type="Pfam" id="PF01370"/>
    </source>
</evidence>
<dbReference type="PANTHER" id="PTHR42760">
    <property type="entry name" value="SHORT-CHAIN DEHYDROGENASES/REDUCTASES FAMILY MEMBER"/>
    <property type="match status" value="1"/>
</dbReference>
<dbReference type="InterPro" id="IPR002347">
    <property type="entry name" value="SDR_fam"/>
</dbReference>